<dbReference type="EMBL" id="JAZDUF010000001">
    <property type="protein sequence ID" value="MEE3850012.1"/>
    <property type="molecule type" value="Genomic_DNA"/>
</dbReference>
<protein>
    <submittedName>
        <fullName evidence="6">ATP-binding cassette domain-containing protein</fullName>
    </submittedName>
</protein>
<name>A0ABU7MAH0_9ACTN</name>
<gene>
    <name evidence="6" type="ORF">VZC37_06690</name>
</gene>
<dbReference type="PANTHER" id="PTHR43776:SF7">
    <property type="entry name" value="D,D-DIPEPTIDE TRANSPORT ATP-BINDING PROTEIN DDPF-RELATED"/>
    <property type="match status" value="1"/>
</dbReference>
<dbReference type="RefSeq" id="WP_330431611.1">
    <property type="nucleotide sequence ID" value="NZ_JAZDUF010000001.1"/>
</dbReference>
<evidence type="ECO:0000256" key="2">
    <source>
        <dbReference type="ARBA" id="ARBA00022448"/>
    </source>
</evidence>
<evidence type="ECO:0000313" key="7">
    <source>
        <dbReference type="Proteomes" id="UP001347146"/>
    </source>
</evidence>
<dbReference type="Gene3D" id="3.40.50.300">
    <property type="entry name" value="P-loop containing nucleotide triphosphate hydrolases"/>
    <property type="match status" value="1"/>
</dbReference>
<accession>A0ABU7MAH0</accession>
<sequence length="212" mass="22349">MSVSLRRPTAGVITGTGLSAQFGERVVFSGVDVVVEPGSITGVLGPSGSGKTTLLRVLAGLATPSAGTLVRPELRAGAIGLLAQIPRQVTNPRWTLRRIIAEPSAIRRRPCDTEAIAARVGLAPDLLDRFPSQVSDGQLQRACSGRLLVQQPRFVFCDEPTSMLDPVSARAVVEILQRLVDDGVGMMLVSHNRRLVGARSDRIVALGASPGA</sequence>
<keyword evidence="7" id="KW-1185">Reference proteome</keyword>
<dbReference type="Proteomes" id="UP001347146">
    <property type="component" value="Unassembled WGS sequence"/>
</dbReference>
<reference evidence="6 7" key="1">
    <citation type="submission" date="2024-01" db="EMBL/GenBank/DDBJ databases">
        <title>Draft genome sequence of Gordonia sp. LSe1-13.</title>
        <authorList>
            <person name="Suphannarot A."/>
            <person name="Mingma R."/>
        </authorList>
    </citation>
    <scope>NUCLEOTIDE SEQUENCE [LARGE SCALE GENOMIC DNA]</scope>
    <source>
        <strain evidence="6 7">LSe1-13</strain>
    </source>
</reference>
<dbReference type="PROSITE" id="PS50893">
    <property type="entry name" value="ABC_TRANSPORTER_2"/>
    <property type="match status" value="1"/>
</dbReference>
<evidence type="ECO:0000256" key="3">
    <source>
        <dbReference type="ARBA" id="ARBA00022741"/>
    </source>
</evidence>
<dbReference type="InterPro" id="IPR050319">
    <property type="entry name" value="ABC_transp_ATP-bind"/>
</dbReference>
<dbReference type="InterPro" id="IPR003593">
    <property type="entry name" value="AAA+_ATPase"/>
</dbReference>
<keyword evidence="4 6" id="KW-0067">ATP-binding</keyword>
<dbReference type="Pfam" id="PF00005">
    <property type="entry name" value="ABC_tran"/>
    <property type="match status" value="1"/>
</dbReference>
<keyword evidence="2" id="KW-0813">Transport</keyword>
<keyword evidence="3" id="KW-0547">Nucleotide-binding</keyword>
<comment type="similarity">
    <text evidence="1">Belongs to the ABC transporter superfamily.</text>
</comment>
<comment type="caution">
    <text evidence="6">The sequence shown here is derived from an EMBL/GenBank/DDBJ whole genome shotgun (WGS) entry which is preliminary data.</text>
</comment>
<dbReference type="InterPro" id="IPR027417">
    <property type="entry name" value="P-loop_NTPase"/>
</dbReference>
<evidence type="ECO:0000256" key="4">
    <source>
        <dbReference type="ARBA" id="ARBA00022840"/>
    </source>
</evidence>
<feature type="domain" description="ABC transporter" evidence="5">
    <location>
        <begin position="13"/>
        <end position="212"/>
    </location>
</feature>
<evidence type="ECO:0000256" key="1">
    <source>
        <dbReference type="ARBA" id="ARBA00005417"/>
    </source>
</evidence>
<evidence type="ECO:0000259" key="5">
    <source>
        <dbReference type="PROSITE" id="PS50893"/>
    </source>
</evidence>
<dbReference type="PANTHER" id="PTHR43776">
    <property type="entry name" value="TRANSPORT ATP-BINDING PROTEIN"/>
    <property type="match status" value="1"/>
</dbReference>
<evidence type="ECO:0000313" key="6">
    <source>
        <dbReference type="EMBL" id="MEE3850012.1"/>
    </source>
</evidence>
<dbReference type="SUPFAM" id="SSF52540">
    <property type="entry name" value="P-loop containing nucleoside triphosphate hydrolases"/>
    <property type="match status" value="1"/>
</dbReference>
<dbReference type="GO" id="GO:0005524">
    <property type="term" value="F:ATP binding"/>
    <property type="evidence" value="ECO:0007669"/>
    <property type="project" value="UniProtKB-KW"/>
</dbReference>
<dbReference type="SMART" id="SM00382">
    <property type="entry name" value="AAA"/>
    <property type="match status" value="1"/>
</dbReference>
<proteinExistence type="inferred from homology"/>
<dbReference type="InterPro" id="IPR003439">
    <property type="entry name" value="ABC_transporter-like_ATP-bd"/>
</dbReference>
<organism evidence="6 7">
    <name type="scientific">Gordonia sesuvii</name>
    <dbReference type="NCBI Taxonomy" id="3116777"/>
    <lineage>
        <taxon>Bacteria</taxon>
        <taxon>Bacillati</taxon>
        <taxon>Actinomycetota</taxon>
        <taxon>Actinomycetes</taxon>
        <taxon>Mycobacteriales</taxon>
        <taxon>Gordoniaceae</taxon>
        <taxon>Gordonia</taxon>
    </lineage>
</organism>